<dbReference type="EMBL" id="JAWJZF010000002">
    <property type="protein sequence ID" value="MDX2290583.1"/>
    <property type="molecule type" value="Genomic_DNA"/>
</dbReference>
<name>A0ABU4JYI9_9ACTN</name>
<proteinExistence type="predicted"/>
<evidence type="ECO:0000313" key="2">
    <source>
        <dbReference type="Proteomes" id="UP001278571"/>
    </source>
</evidence>
<accession>A0ABU4JYI9</accession>
<gene>
    <name evidence="1" type="ORF">R2363_00010</name>
</gene>
<comment type="caution">
    <text evidence="1">The sequence shown here is derived from an EMBL/GenBank/DDBJ whole genome shotgun (WGS) entry which is preliminary data.</text>
</comment>
<sequence length="25" mass="2910">DRGIDCVVLDYDALRGIEDDKLRLF</sequence>
<dbReference type="Proteomes" id="UP001278571">
    <property type="component" value="Unassembled WGS sequence"/>
</dbReference>
<organism evidence="1 2">
    <name type="scientific">Streptomyces roseolus</name>
    <dbReference type="NCBI Taxonomy" id="67358"/>
    <lineage>
        <taxon>Bacteria</taxon>
        <taxon>Bacillati</taxon>
        <taxon>Actinomycetota</taxon>
        <taxon>Actinomycetes</taxon>
        <taxon>Kitasatosporales</taxon>
        <taxon>Streptomycetaceae</taxon>
        <taxon>Streptomyces</taxon>
    </lineage>
</organism>
<reference evidence="1 2" key="1">
    <citation type="submission" date="2023-10" db="EMBL/GenBank/DDBJ databases">
        <authorList>
            <person name="Wang X.X."/>
        </authorList>
    </citation>
    <scope>NUCLEOTIDE SEQUENCE [LARGE SCALE GENOMIC DNA]</scope>
    <source>
        <strain evidence="1 2">NBRC 12816</strain>
    </source>
</reference>
<feature type="non-terminal residue" evidence="1">
    <location>
        <position position="1"/>
    </location>
</feature>
<keyword evidence="1" id="KW-0378">Hydrolase</keyword>
<protein>
    <submittedName>
        <fullName evidence="1">Endonuclease</fullName>
    </submittedName>
</protein>
<keyword evidence="2" id="KW-1185">Reference proteome</keyword>
<evidence type="ECO:0000313" key="1">
    <source>
        <dbReference type="EMBL" id="MDX2290583.1"/>
    </source>
</evidence>
<keyword evidence="1" id="KW-0540">Nuclease</keyword>
<dbReference type="GO" id="GO:0004519">
    <property type="term" value="F:endonuclease activity"/>
    <property type="evidence" value="ECO:0007669"/>
    <property type="project" value="UniProtKB-KW"/>
</dbReference>
<keyword evidence="1" id="KW-0255">Endonuclease</keyword>